<name>A0A7J0GWE8_9ERIC</name>
<dbReference type="InterPro" id="IPR058921">
    <property type="entry name" value="PAP/OAS1-rel"/>
</dbReference>
<dbReference type="PANTHER" id="PTHR45979">
    <property type="entry name" value="PAP/OAS1 SUBSTRATE-BINDING DOMAIN SUPERFAMILY"/>
    <property type="match status" value="1"/>
</dbReference>
<comment type="caution">
    <text evidence="2">The sequence shown here is derived from an EMBL/GenBank/DDBJ whole genome shotgun (WGS) entry which is preliminary data.</text>
</comment>
<protein>
    <submittedName>
        <fullName evidence="2">PAP/OAS1 substrate-binding domain superfamily</fullName>
    </submittedName>
</protein>
<dbReference type="Proteomes" id="UP000585474">
    <property type="component" value="Unassembled WGS sequence"/>
</dbReference>
<dbReference type="Pfam" id="PF22600">
    <property type="entry name" value="MTPAP-like_central"/>
    <property type="match status" value="1"/>
</dbReference>
<proteinExistence type="predicted"/>
<dbReference type="Gene3D" id="3.30.460.10">
    <property type="entry name" value="Beta Polymerase, domain 2"/>
    <property type="match status" value="1"/>
</dbReference>
<feature type="domain" description="Poly(A) RNA polymerase mitochondrial-like central palm" evidence="1">
    <location>
        <begin position="38"/>
        <end position="134"/>
    </location>
</feature>
<keyword evidence="3" id="KW-1185">Reference proteome</keyword>
<evidence type="ECO:0000313" key="3">
    <source>
        <dbReference type="Proteomes" id="UP000585474"/>
    </source>
</evidence>
<dbReference type="SUPFAM" id="SSF81301">
    <property type="entry name" value="Nucleotidyltransferase"/>
    <property type="match status" value="1"/>
</dbReference>
<evidence type="ECO:0000259" key="1">
    <source>
        <dbReference type="Pfam" id="PF22600"/>
    </source>
</evidence>
<dbReference type="EMBL" id="BJWL01000024">
    <property type="protein sequence ID" value="GFZ15098.1"/>
    <property type="molecule type" value="Genomic_DNA"/>
</dbReference>
<dbReference type="InterPro" id="IPR054708">
    <property type="entry name" value="MTPAP-like_central"/>
</dbReference>
<dbReference type="InterPro" id="IPR043519">
    <property type="entry name" value="NT_sf"/>
</dbReference>
<gene>
    <name evidence="2" type="ORF">Acr_24g0012880</name>
</gene>
<organism evidence="2 3">
    <name type="scientific">Actinidia rufa</name>
    <dbReference type="NCBI Taxonomy" id="165716"/>
    <lineage>
        <taxon>Eukaryota</taxon>
        <taxon>Viridiplantae</taxon>
        <taxon>Streptophyta</taxon>
        <taxon>Embryophyta</taxon>
        <taxon>Tracheophyta</taxon>
        <taxon>Spermatophyta</taxon>
        <taxon>Magnoliopsida</taxon>
        <taxon>eudicotyledons</taxon>
        <taxon>Gunneridae</taxon>
        <taxon>Pentapetalae</taxon>
        <taxon>asterids</taxon>
        <taxon>Ericales</taxon>
        <taxon>Actinidiaceae</taxon>
        <taxon>Actinidia</taxon>
    </lineage>
</organism>
<accession>A0A7J0GWE8</accession>
<reference evidence="2 3" key="1">
    <citation type="submission" date="2019-07" db="EMBL/GenBank/DDBJ databases">
        <title>De Novo Assembly of kiwifruit Actinidia rufa.</title>
        <authorList>
            <person name="Sugita-Konishi S."/>
            <person name="Sato K."/>
            <person name="Mori E."/>
            <person name="Abe Y."/>
            <person name="Kisaki G."/>
            <person name="Hamano K."/>
            <person name="Suezawa K."/>
            <person name="Otani M."/>
            <person name="Fukuda T."/>
            <person name="Manabe T."/>
            <person name="Gomi K."/>
            <person name="Tabuchi M."/>
            <person name="Akimitsu K."/>
            <person name="Kataoka I."/>
        </authorList>
    </citation>
    <scope>NUCLEOTIDE SEQUENCE [LARGE SCALE GENOMIC DNA]</scope>
    <source>
        <strain evidence="3">cv. Fuchu</strain>
    </source>
</reference>
<dbReference type="AlphaFoldDB" id="A0A7J0GWE8"/>
<dbReference type="PANTHER" id="PTHR45979:SF6">
    <property type="entry name" value="NUCLEOTIDYLTRANSFERASE DOMAIN PROTEIN"/>
    <property type="match status" value="1"/>
</dbReference>
<evidence type="ECO:0000313" key="2">
    <source>
        <dbReference type="EMBL" id="GFZ15098.1"/>
    </source>
</evidence>
<sequence length="192" mass="22124">MEEESSSSASTSSLFSARPHMSIYAHSWLLAEHSAQGILSTIQPTMASEHRRKQVINFLQSLIREYFGTKVFPFGSGPLKTYLPDGDIDLTVVCHRNTEEEWATEMCNILQRAEKMHTDFVIKNVEYIRAQVCLLSKFLLPLYDWYCPFFVDAISLFAFSIPAIWKSTEILKKAVYSVPWSMLLLPMLELMW</sequence>
<dbReference type="OrthoDB" id="273917at2759"/>